<sequence>MTLLQTHIMESKLSAPIAAVASSEAEPDLIKQRKLPPQRTYIFENANVVDTANGTVIPKQTVNLSGGLIQKIGNGGEVPHDAIVVDLTDKYLSPGLIDCHAH</sequence>
<dbReference type="InterPro" id="IPR051781">
    <property type="entry name" value="Metallo-dep_Hydrolase"/>
</dbReference>
<organism evidence="1 2">
    <name type="scientific">Hypocrea jecorina (strain ATCC 56765 / BCRC 32924 / NRRL 11460 / Rut C-30)</name>
    <name type="common">Trichoderma reesei</name>
    <dbReference type="NCBI Taxonomy" id="1344414"/>
    <lineage>
        <taxon>Eukaryota</taxon>
        <taxon>Fungi</taxon>
        <taxon>Dikarya</taxon>
        <taxon>Ascomycota</taxon>
        <taxon>Pezizomycotina</taxon>
        <taxon>Sordariomycetes</taxon>
        <taxon>Hypocreomycetidae</taxon>
        <taxon>Hypocreales</taxon>
        <taxon>Hypocreaceae</taxon>
        <taxon>Trichoderma</taxon>
    </lineage>
</organism>
<dbReference type="PANTHER" id="PTHR43135">
    <property type="entry name" value="ALPHA-D-RIBOSE 1-METHYLPHOSPHONATE 5-TRIPHOSPHATE DIPHOSPHATASE"/>
    <property type="match status" value="1"/>
</dbReference>
<gene>
    <name evidence="1" type="ORF">M419DRAFT_10915</name>
</gene>
<proteinExistence type="predicted"/>
<dbReference type="PANTHER" id="PTHR43135:SF3">
    <property type="entry name" value="ALPHA-D-RIBOSE 1-METHYLPHOSPHONATE 5-TRIPHOSPHATE DIPHOSPHATASE"/>
    <property type="match status" value="1"/>
</dbReference>
<name>A0A024S3C3_HYPJR</name>
<dbReference type="InterPro" id="IPR011059">
    <property type="entry name" value="Metal-dep_hydrolase_composite"/>
</dbReference>
<protein>
    <recommendedName>
        <fullName evidence="3">Amidohydrolase-related domain-containing protein</fullName>
    </recommendedName>
</protein>
<dbReference type="SUPFAM" id="SSF51338">
    <property type="entry name" value="Composite domain of metallo-dependent hydrolases"/>
    <property type="match status" value="1"/>
</dbReference>
<evidence type="ECO:0000313" key="2">
    <source>
        <dbReference type="Proteomes" id="UP000024376"/>
    </source>
</evidence>
<dbReference type="Gene3D" id="2.30.40.10">
    <property type="entry name" value="Urease, subunit C, domain 1"/>
    <property type="match status" value="1"/>
</dbReference>
<evidence type="ECO:0000313" key="1">
    <source>
        <dbReference type="EMBL" id="ETR99587.1"/>
    </source>
</evidence>
<dbReference type="GO" id="GO:0016810">
    <property type="term" value="F:hydrolase activity, acting on carbon-nitrogen (but not peptide) bonds"/>
    <property type="evidence" value="ECO:0007669"/>
    <property type="project" value="InterPro"/>
</dbReference>
<accession>A0A024S3C3</accession>
<reference evidence="2" key="1">
    <citation type="journal article" date="2013" name="Ind. Biotechnol.">
        <title>Comparative genomics analysis of Trichoderma reesei strains.</title>
        <authorList>
            <person name="Koike H."/>
            <person name="Aerts A."/>
            <person name="LaButti K."/>
            <person name="Grigoriev I.V."/>
            <person name="Baker S.E."/>
        </authorList>
    </citation>
    <scope>NUCLEOTIDE SEQUENCE [LARGE SCALE GENOMIC DNA]</scope>
    <source>
        <strain evidence="2">ATCC 56765 / BCRC 32924 / NRRL 11460 / Rut C-30</strain>
    </source>
</reference>
<dbReference type="HOGENOM" id="CLU_2279464_0_0_1"/>
<dbReference type="AlphaFoldDB" id="A0A024S3C3"/>
<dbReference type="EMBL" id="KI911156">
    <property type="protein sequence ID" value="ETR99587.1"/>
    <property type="molecule type" value="Genomic_DNA"/>
</dbReference>
<dbReference type="KEGG" id="trr:M419DRAFT_10915"/>
<dbReference type="Proteomes" id="UP000024376">
    <property type="component" value="Unassembled WGS sequence"/>
</dbReference>
<evidence type="ECO:0008006" key="3">
    <source>
        <dbReference type="Google" id="ProtNLM"/>
    </source>
</evidence>